<dbReference type="InterPro" id="IPR013096">
    <property type="entry name" value="Cupin_2"/>
</dbReference>
<dbReference type="PANTHER" id="PTHR43346">
    <property type="entry name" value="LIGAND BINDING DOMAIN PROTEIN, PUTATIVE (AFU_ORTHOLOGUE AFUA_6G14370)-RELATED"/>
    <property type="match status" value="1"/>
</dbReference>
<dbReference type="EMBL" id="PDPS01000034">
    <property type="protein sequence ID" value="PID56430.1"/>
    <property type="molecule type" value="Genomic_DNA"/>
</dbReference>
<dbReference type="InterPro" id="IPR014710">
    <property type="entry name" value="RmlC-like_jellyroll"/>
</dbReference>
<evidence type="ECO:0000313" key="3">
    <source>
        <dbReference type="Proteomes" id="UP000229740"/>
    </source>
</evidence>
<dbReference type="PANTHER" id="PTHR43346:SF1">
    <property type="entry name" value="QUERCETIN 2,3-DIOXYGENASE-RELATED"/>
    <property type="match status" value="1"/>
</dbReference>
<dbReference type="AlphaFoldDB" id="A0A2G6E2Z4"/>
<protein>
    <submittedName>
        <fullName evidence="2">Cupin</fullName>
    </submittedName>
</protein>
<organism evidence="2 3">
    <name type="scientific">candidate division KSB3 bacterium</name>
    <dbReference type="NCBI Taxonomy" id="2044937"/>
    <lineage>
        <taxon>Bacteria</taxon>
        <taxon>candidate division KSB3</taxon>
    </lineage>
</organism>
<evidence type="ECO:0000259" key="1">
    <source>
        <dbReference type="Pfam" id="PF07883"/>
    </source>
</evidence>
<dbReference type="Proteomes" id="UP000229740">
    <property type="component" value="Unassembled WGS sequence"/>
</dbReference>
<gene>
    <name evidence="2" type="ORF">CSB45_11285</name>
</gene>
<evidence type="ECO:0000313" key="2">
    <source>
        <dbReference type="EMBL" id="PID56430.1"/>
    </source>
</evidence>
<reference evidence="2 3" key="1">
    <citation type="submission" date="2017-10" db="EMBL/GenBank/DDBJ databases">
        <title>Novel microbial diversity and functional potential in the marine mammal oral microbiome.</title>
        <authorList>
            <person name="Dudek N.K."/>
            <person name="Sun C.L."/>
            <person name="Burstein D."/>
            <person name="Kantor R.S."/>
            <person name="Aliaga Goltsman D.S."/>
            <person name="Bik E.M."/>
            <person name="Thomas B.C."/>
            <person name="Banfield J.F."/>
            <person name="Relman D.A."/>
        </authorList>
    </citation>
    <scope>NUCLEOTIDE SEQUENCE [LARGE SCALE GENOMIC DNA]</scope>
    <source>
        <strain evidence="2">DOLZORAL124_49_17</strain>
    </source>
</reference>
<name>A0A2G6E2Z4_9BACT</name>
<accession>A0A2G6E2Z4</accession>
<dbReference type="InterPro" id="IPR011051">
    <property type="entry name" value="RmlC_Cupin_sf"/>
</dbReference>
<comment type="caution">
    <text evidence="2">The sequence shown here is derived from an EMBL/GenBank/DDBJ whole genome shotgun (WGS) entry which is preliminary data.</text>
</comment>
<proteinExistence type="predicted"/>
<dbReference type="InterPro" id="IPR052538">
    <property type="entry name" value="Flavonoid_dioxygenase-like"/>
</dbReference>
<dbReference type="Pfam" id="PF07883">
    <property type="entry name" value="Cupin_2"/>
    <property type="match status" value="1"/>
</dbReference>
<feature type="domain" description="Cupin type-2" evidence="1">
    <location>
        <begin position="31"/>
        <end position="99"/>
    </location>
</feature>
<dbReference type="SUPFAM" id="SSF51182">
    <property type="entry name" value="RmlC-like cupins"/>
    <property type="match status" value="1"/>
</dbReference>
<sequence length="113" mass="12908">MLKMNENEFEYRFGNSGPKYLLRGPRVDFGLVVLQPGEDFKRHYHNAVEENFFVLEGEVDIDVAGTDMHAVEGDLIHTEPPEPHYLVNNGTVPCKMVFVKAPYDPQDKVDVED</sequence>
<dbReference type="Gene3D" id="2.60.120.10">
    <property type="entry name" value="Jelly Rolls"/>
    <property type="match status" value="1"/>
</dbReference>